<feature type="coiled-coil region" evidence="3">
    <location>
        <begin position="14"/>
        <end position="48"/>
    </location>
</feature>
<dbReference type="PANTHER" id="PTHR32089:SF112">
    <property type="entry name" value="LYSOZYME-LIKE PROTEIN-RELATED"/>
    <property type="match status" value="1"/>
</dbReference>
<dbReference type="OrthoDB" id="9765597at2"/>
<sequence>MGLFGNNGVPARDYNLLKEENLSLQKENEELIEKIEQLQHQMANVGNQKNDSVPDALMSFQNLHLKTNIVDIQGNLAESIESSKSSVLKSQELVTNISSISEKTQNIVTTLDKLNELSDESVHTVESLSSRTDEITDILTLIKDISDQTNLLALNAAIEAARAGEHGRGFAVVADEVRKLADRTDKAVSEINISLQSMKQDVDSMSEQFKDVQEGVNGSNSLISELDNSLQESSSEIQDTFKDIHYTTDRVFMSLAKLDHILWKVNTYYSATTKKEQFKFVDHHNCRLGKWYYEGDGKDNFSHTSHYAELEKPHSTVHNGTHKVFDLITDEKPNIEALKAAFKEMEEGSDDIFKILDKILHDKD</sequence>
<evidence type="ECO:0000256" key="1">
    <source>
        <dbReference type="ARBA" id="ARBA00023224"/>
    </source>
</evidence>
<dbReference type="EMBL" id="CP043617">
    <property type="protein sequence ID" value="QFR50382.1"/>
    <property type="molecule type" value="Genomic_DNA"/>
</dbReference>
<dbReference type="Pfam" id="PF00015">
    <property type="entry name" value="MCPsignal"/>
    <property type="match status" value="1"/>
</dbReference>
<keyword evidence="6" id="KW-1185">Reference proteome</keyword>
<reference evidence="5 6" key="1">
    <citation type="submission" date="2019-09" db="EMBL/GenBank/DDBJ databases">
        <title>Sulfurimonas gotlandica sp. nov., a chemoautotrophic and psychrotolerant epsilonproteobacterium isolated from a pelagic redoxcline, and an emended description of the genus Sulfurimonas.</title>
        <authorList>
            <person name="Wang S."/>
            <person name="Jiang L."/>
            <person name="Shao S."/>
        </authorList>
    </citation>
    <scope>NUCLEOTIDE SEQUENCE [LARGE SCALE GENOMIC DNA]</scope>
    <source>
        <strain evidence="5 6">GYSZ_1</strain>
    </source>
</reference>
<dbReference type="PANTHER" id="PTHR32089">
    <property type="entry name" value="METHYL-ACCEPTING CHEMOTAXIS PROTEIN MCPB"/>
    <property type="match status" value="1"/>
</dbReference>
<dbReference type="AlphaFoldDB" id="A0A5P8P3S5"/>
<evidence type="ECO:0000259" key="4">
    <source>
        <dbReference type="PROSITE" id="PS50111"/>
    </source>
</evidence>
<evidence type="ECO:0000313" key="6">
    <source>
        <dbReference type="Proteomes" id="UP000326944"/>
    </source>
</evidence>
<dbReference type="Gene3D" id="1.10.287.950">
    <property type="entry name" value="Methyl-accepting chemotaxis protein"/>
    <property type="match status" value="1"/>
</dbReference>
<dbReference type="SUPFAM" id="SSF58104">
    <property type="entry name" value="Methyl-accepting chemotaxis protein (MCP) signaling domain"/>
    <property type="match status" value="1"/>
</dbReference>
<accession>A0A5P8P3S5</accession>
<dbReference type="PROSITE" id="PS50111">
    <property type="entry name" value="CHEMOTAXIS_TRANSDUC_2"/>
    <property type="match status" value="1"/>
</dbReference>
<evidence type="ECO:0000256" key="2">
    <source>
        <dbReference type="PROSITE-ProRule" id="PRU00284"/>
    </source>
</evidence>
<name>A0A5P8P3S5_9BACT</name>
<organism evidence="5 6">
    <name type="scientific">Sulfurimonas lithotrophica</name>
    <dbReference type="NCBI Taxonomy" id="2590022"/>
    <lineage>
        <taxon>Bacteria</taxon>
        <taxon>Pseudomonadati</taxon>
        <taxon>Campylobacterota</taxon>
        <taxon>Epsilonproteobacteria</taxon>
        <taxon>Campylobacterales</taxon>
        <taxon>Sulfurimonadaceae</taxon>
        <taxon>Sulfurimonas</taxon>
    </lineage>
</organism>
<dbReference type="GO" id="GO:0007165">
    <property type="term" value="P:signal transduction"/>
    <property type="evidence" value="ECO:0007669"/>
    <property type="project" value="UniProtKB-KW"/>
</dbReference>
<feature type="domain" description="Methyl-accepting transducer" evidence="4">
    <location>
        <begin position="75"/>
        <end position="251"/>
    </location>
</feature>
<dbReference type="SMART" id="SM00283">
    <property type="entry name" value="MA"/>
    <property type="match status" value="1"/>
</dbReference>
<proteinExistence type="predicted"/>
<protein>
    <submittedName>
        <fullName evidence="5">Chemotaxis protein</fullName>
    </submittedName>
</protein>
<evidence type="ECO:0000256" key="3">
    <source>
        <dbReference type="SAM" id="Coils"/>
    </source>
</evidence>
<dbReference type="Proteomes" id="UP000326944">
    <property type="component" value="Chromosome"/>
</dbReference>
<gene>
    <name evidence="5" type="ORF">FJR48_11850</name>
</gene>
<dbReference type="KEGG" id="sulg:FJR48_11850"/>
<keyword evidence="3" id="KW-0175">Coiled coil</keyword>
<dbReference type="InterPro" id="IPR004089">
    <property type="entry name" value="MCPsignal_dom"/>
</dbReference>
<dbReference type="GO" id="GO:0016020">
    <property type="term" value="C:membrane"/>
    <property type="evidence" value="ECO:0007669"/>
    <property type="project" value="InterPro"/>
</dbReference>
<evidence type="ECO:0000313" key="5">
    <source>
        <dbReference type="EMBL" id="QFR50382.1"/>
    </source>
</evidence>
<keyword evidence="1 2" id="KW-0807">Transducer</keyword>
<dbReference type="InterPro" id="IPR025991">
    <property type="entry name" value="Chemoreceptor_zinc-bind_dom"/>
</dbReference>
<dbReference type="Pfam" id="PF13682">
    <property type="entry name" value="CZB"/>
    <property type="match status" value="1"/>
</dbReference>